<reference evidence="2" key="1">
    <citation type="journal article" date="2019" name="Int. J. Syst. Evol. Microbiol.">
        <title>Halobacteriovorax valvorus sp. nov., a novel prokaryotic predator isolated from coastal seawater of China.</title>
        <authorList>
            <person name="Chen M.-X."/>
        </authorList>
    </citation>
    <scope>NUCLEOTIDE SEQUENCE [LARGE SCALE GENOMIC DNA]</scope>
    <source>
        <strain evidence="2">BL9</strain>
    </source>
</reference>
<evidence type="ECO:0008006" key="3">
    <source>
        <dbReference type="Google" id="ProtNLM"/>
    </source>
</evidence>
<dbReference type="PANTHER" id="PTHR42972:SF8">
    <property type="entry name" value="POLYHYDROXYBUTYRATE DEPOLYMERASE"/>
    <property type="match status" value="1"/>
</dbReference>
<dbReference type="EMBL" id="QDKL01000003">
    <property type="protein sequence ID" value="RZF20605.1"/>
    <property type="molecule type" value="Genomic_DNA"/>
</dbReference>
<name>A0ABY0ICB0_9BACT</name>
<dbReference type="SUPFAM" id="SSF53474">
    <property type="entry name" value="alpha/beta-Hydrolases"/>
    <property type="match status" value="1"/>
</dbReference>
<dbReference type="Gene3D" id="3.40.50.1820">
    <property type="entry name" value="alpha/beta hydrolase"/>
    <property type="match status" value="1"/>
</dbReference>
<comment type="caution">
    <text evidence="1">The sequence shown here is derived from an EMBL/GenBank/DDBJ whole genome shotgun (WGS) entry which is preliminary data.</text>
</comment>
<evidence type="ECO:0000313" key="1">
    <source>
        <dbReference type="EMBL" id="RZF20605.1"/>
    </source>
</evidence>
<proteinExistence type="predicted"/>
<accession>A0ABY0ICB0</accession>
<dbReference type="PANTHER" id="PTHR42972">
    <property type="entry name" value="TOL-PAL SYSTEM PROTEIN TOLB"/>
    <property type="match status" value="1"/>
</dbReference>
<sequence length="330" mass="36931">MKYISLIILTLLQYGLASNNLNLGKNVTVSGISSGGYFAHQFHIINSGLVNGAAIFAAGPFYCARGNAITAMKTCMEGKLVSGTSLFSYQYINTLQFSGLIDPTFNLKDDKVFLFSGVLDKVVHQEVTNELNSLYELLGVKELKYVKDLQVAHTLPTLDQGGECTKSQTPFIGNCNYNGALESLRTLYPDRRKENNVLGGTLTKVSQRKYFSSFDIGLYRPLLMEDAYMYIPKYCKDHQCELHIAFHGCKQSLDDIGTDYIDKAGFIEASEELGLIVLFPQAKKSLSDFQNPNSCWDWWGYSGIDYSVRTGQQVRIITDMVKDLLNKNMQ</sequence>
<evidence type="ECO:0000313" key="2">
    <source>
        <dbReference type="Proteomes" id="UP000443582"/>
    </source>
</evidence>
<dbReference type="RefSeq" id="WP_115362583.1">
    <property type="nucleotide sequence ID" value="NZ_QDKL01000003.1"/>
</dbReference>
<dbReference type="Proteomes" id="UP000443582">
    <property type="component" value="Unassembled WGS sequence"/>
</dbReference>
<dbReference type="InterPro" id="IPR029058">
    <property type="entry name" value="AB_hydrolase_fold"/>
</dbReference>
<keyword evidence="2" id="KW-1185">Reference proteome</keyword>
<protein>
    <recommendedName>
        <fullName evidence="3">Polyhydroxybutyrate depolymerase</fullName>
    </recommendedName>
</protein>
<gene>
    <name evidence="1" type="ORF">DAY19_11510</name>
</gene>
<organism evidence="1 2">
    <name type="scientific">Halobacteriovorax vibrionivorans</name>
    <dbReference type="NCBI Taxonomy" id="2152716"/>
    <lineage>
        <taxon>Bacteria</taxon>
        <taxon>Pseudomonadati</taxon>
        <taxon>Bdellovibrionota</taxon>
        <taxon>Bacteriovoracia</taxon>
        <taxon>Bacteriovoracales</taxon>
        <taxon>Halobacteriovoraceae</taxon>
        <taxon>Halobacteriovorax</taxon>
    </lineage>
</organism>